<evidence type="ECO:0000313" key="2">
    <source>
        <dbReference type="EMBL" id="KNC37966.1"/>
    </source>
</evidence>
<reference evidence="3" key="2">
    <citation type="submission" date="2015-07" db="EMBL/GenBank/DDBJ databases">
        <title>The genome sequence of Plasmodium falciparum RAJ116.</title>
        <authorList>
            <consortium name="The Broad Institute Genome Sequencing Platform"/>
            <person name="Volkman S.K."/>
            <person name="Neafsey D.E."/>
            <person name="Dash A.P."/>
            <person name="Chitnis C.E."/>
            <person name="Hartl D.L."/>
            <person name="Young S.K."/>
            <person name="Kodira C.D."/>
            <person name="Zeng Q."/>
            <person name="Koehrsen M."/>
            <person name="Godfrey P."/>
            <person name="Alvarado L."/>
            <person name="Berlin A."/>
            <person name="Borenstein D."/>
            <person name="Chen Z."/>
            <person name="Engels R."/>
            <person name="Freedman E."/>
            <person name="Gellesch M."/>
            <person name="Goldberg J."/>
            <person name="Griggs A."/>
            <person name="Gujja S."/>
            <person name="Heiman D."/>
            <person name="Hepburn T."/>
            <person name="Howarth C."/>
            <person name="Jen D."/>
            <person name="Larson L."/>
            <person name="Lewis B."/>
            <person name="Mehta T."/>
            <person name="Park D."/>
            <person name="Pearson M."/>
            <person name="Roberts A."/>
            <person name="Saif S."/>
            <person name="Shea T."/>
            <person name="Shenoy N."/>
            <person name="Sisk P."/>
            <person name="Stolte C."/>
            <person name="Sykes S."/>
            <person name="Walk T."/>
            <person name="White J."/>
            <person name="Yandava C."/>
            <person name="Wirth D.F."/>
            <person name="Nusbaum C."/>
            <person name="Birren B."/>
        </authorList>
    </citation>
    <scope>NUCLEOTIDE SEQUENCE [LARGE SCALE GENOMIC DNA]</scope>
    <source>
        <strain evidence="3">RAJ116</strain>
    </source>
</reference>
<feature type="compositionally biased region" description="Basic and acidic residues" evidence="1">
    <location>
        <begin position="158"/>
        <end position="168"/>
    </location>
</feature>
<dbReference type="AlphaFoldDB" id="A0A0L0D0M4"/>
<evidence type="ECO:0000313" key="3">
    <source>
        <dbReference type="Proteomes" id="UP000054566"/>
    </source>
</evidence>
<feature type="compositionally biased region" description="Low complexity" evidence="1">
    <location>
        <begin position="169"/>
        <end position="182"/>
    </location>
</feature>
<name>A0A0L0D0M4_PLAFA</name>
<proteinExistence type="predicted"/>
<dbReference type="Proteomes" id="UP000054566">
    <property type="component" value="Unassembled WGS sequence"/>
</dbReference>
<dbReference type="OrthoDB" id="372053at2759"/>
<gene>
    <name evidence="2" type="ORF">PFLG_02241</name>
</gene>
<evidence type="ECO:0000256" key="1">
    <source>
        <dbReference type="SAM" id="MobiDB-lite"/>
    </source>
</evidence>
<reference evidence="3" key="1">
    <citation type="submission" date="2015-07" db="EMBL/GenBank/DDBJ databases">
        <title>Annotation of Plasmodium falciparum RAJ116.</title>
        <authorList>
            <consortium name="The Broad Institute Genome Sequencing Platform"/>
            <person name="Volkman S.K."/>
            <person name="Neafsey D.E."/>
            <person name="Dash A.P."/>
            <person name="Chitnis C.E."/>
            <person name="Hartl D.L."/>
            <person name="Young S.K."/>
            <person name="Zeng Q."/>
            <person name="Koehrsen M."/>
            <person name="Alvarado L."/>
            <person name="Berlin A."/>
            <person name="Borenstein D."/>
            <person name="Chapman S.B."/>
            <person name="Chen Z."/>
            <person name="Engels R."/>
            <person name="Freedman E."/>
            <person name="Gellesch M."/>
            <person name="Goldberg J."/>
            <person name="Griggs A."/>
            <person name="Gujja S."/>
            <person name="Heilman E.R."/>
            <person name="Heiman D.I."/>
            <person name="Howarth C."/>
            <person name="Jen D."/>
            <person name="Larson L."/>
            <person name="Mehta T."/>
            <person name="Neiman D."/>
            <person name="Park D."/>
            <person name="Pearson M."/>
            <person name="Roberts A."/>
            <person name="Saif S."/>
            <person name="Shea T."/>
            <person name="Shenoy N."/>
            <person name="Sisk P."/>
            <person name="Stolte C."/>
            <person name="Sykes S."/>
            <person name="Walk T."/>
            <person name="White J."/>
            <person name="Yandava C."/>
            <person name="Haas B."/>
            <person name="Henn M.R."/>
            <person name="Nusbaum C."/>
            <person name="Birren B."/>
        </authorList>
    </citation>
    <scope>NUCLEOTIDE SEQUENCE [LARGE SCALE GENOMIC DNA]</scope>
    <source>
        <strain evidence="3">RAJ116</strain>
    </source>
</reference>
<sequence length="182" mass="22405">MISFIKHIKEKSLKNCKREKWKGTKYKKVKLRNMNFYVNMVKKREERKYNYASDNYMNKNNILDEKEKKKNHMIYHKKDIIFHTHMFELFVRLIFENSRTYFTIFINEQTYDNELYKSIYYLNLCKMIDTKIYLKGRTMMVTRVQNSIKNTSKNRKNNKNENNDKDDNNNNNNNNNHNNNQP</sequence>
<feature type="region of interest" description="Disordered" evidence="1">
    <location>
        <begin position="146"/>
        <end position="182"/>
    </location>
</feature>
<accession>A0A0L0D0M4</accession>
<organism evidence="2 3">
    <name type="scientific">Plasmodium falciparum RAJ116</name>
    <dbReference type="NCBI Taxonomy" id="580058"/>
    <lineage>
        <taxon>Eukaryota</taxon>
        <taxon>Sar</taxon>
        <taxon>Alveolata</taxon>
        <taxon>Apicomplexa</taxon>
        <taxon>Aconoidasida</taxon>
        <taxon>Haemosporida</taxon>
        <taxon>Plasmodiidae</taxon>
        <taxon>Plasmodium</taxon>
        <taxon>Plasmodium (Laverania)</taxon>
    </lineage>
</organism>
<protein>
    <submittedName>
        <fullName evidence="2">Uncharacterized protein</fullName>
    </submittedName>
</protein>
<dbReference type="EMBL" id="GG664792">
    <property type="protein sequence ID" value="KNC37966.1"/>
    <property type="molecule type" value="Genomic_DNA"/>
</dbReference>